<dbReference type="Proteomes" id="UP000001694">
    <property type="component" value="Chromosome"/>
</dbReference>
<gene>
    <name evidence="1" type="ordered locus">Tneu_0642</name>
</gene>
<evidence type="ECO:0000313" key="1">
    <source>
        <dbReference type="EMBL" id="ACB39581.1"/>
    </source>
</evidence>
<dbReference type="eggNOG" id="arCOG05516">
    <property type="taxonomic scope" value="Archaea"/>
</dbReference>
<protein>
    <submittedName>
        <fullName evidence="1">Uncharacterized protein</fullName>
    </submittedName>
</protein>
<sequence length="279" mass="30092">MIQIVDHTTGVHTLGEIDALISPACGSPPPAPRRISFTAVAKAVRSIYGVDIRPALEDQADLGLERLDPVLLYGQLPLEHAWIAKALPHCSVAASCAAPRPDPVTAALSLMSHGVGKIAVDLRGGFERYGVLVAQHAAELGAEVQLIVAVPLRLHGDLVFHSSVPPHLRERYIRAAGDVSVQRGPVELREWRPQATTHAECEKPRFTDALAKIAEILGVGEGVLEDLAAQSVLSHSYVLDLLTPLQLGYLAKWGLVRQLPGGWGATPKFLYLYGLYRRG</sequence>
<organism evidence="1 2">
    <name type="scientific">Pyrobaculum neutrophilum (strain DSM 2338 / JCM 9278 / NBRC 100436 / V24Sta)</name>
    <name type="common">Thermoproteus neutrophilus</name>
    <dbReference type="NCBI Taxonomy" id="444157"/>
    <lineage>
        <taxon>Archaea</taxon>
        <taxon>Thermoproteota</taxon>
        <taxon>Thermoprotei</taxon>
        <taxon>Thermoproteales</taxon>
        <taxon>Thermoproteaceae</taxon>
        <taxon>Pyrobaculum</taxon>
    </lineage>
</organism>
<dbReference type="STRING" id="444157.Tneu_0642"/>
<dbReference type="RefSeq" id="WP_012350001.1">
    <property type="nucleotide sequence ID" value="NC_010525.1"/>
</dbReference>
<dbReference type="EMBL" id="CP001014">
    <property type="protein sequence ID" value="ACB39581.1"/>
    <property type="molecule type" value="Genomic_DNA"/>
</dbReference>
<dbReference type="GeneID" id="6165292"/>
<dbReference type="HOGENOM" id="CLU_996117_0_0_2"/>
<dbReference type="AlphaFoldDB" id="B1YCR8"/>
<proteinExistence type="predicted"/>
<evidence type="ECO:0000313" key="2">
    <source>
        <dbReference type="Proteomes" id="UP000001694"/>
    </source>
</evidence>
<name>B1YCR8_PYRNV</name>
<dbReference type="KEGG" id="tne:Tneu_0642"/>
<reference evidence="1" key="1">
    <citation type="submission" date="2008-03" db="EMBL/GenBank/DDBJ databases">
        <title>Complete sequence of Thermoproteus neutrophilus V24Sta.</title>
        <authorList>
            <consortium name="US DOE Joint Genome Institute"/>
            <person name="Copeland A."/>
            <person name="Lucas S."/>
            <person name="Lapidus A."/>
            <person name="Glavina del Rio T."/>
            <person name="Dalin E."/>
            <person name="Tice H."/>
            <person name="Bruce D."/>
            <person name="Goodwin L."/>
            <person name="Pitluck S."/>
            <person name="Sims D."/>
            <person name="Brettin T."/>
            <person name="Detter J.C."/>
            <person name="Han C."/>
            <person name="Kuske C.R."/>
            <person name="Schmutz J."/>
            <person name="Larimer F."/>
            <person name="Land M."/>
            <person name="Hauser L."/>
            <person name="Kyrpides N."/>
            <person name="Mikhailova N."/>
            <person name="Biddle J.F."/>
            <person name="Zhang Z."/>
            <person name="Fitz-Gibbon S.T."/>
            <person name="Lowe T.M."/>
            <person name="Saltikov C."/>
            <person name="House C.H."/>
            <person name="Richardson P."/>
        </authorList>
    </citation>
    <scope>NUCLEOTIDE SEQUENCE [LARGE SCALE GENOMIC DNA]</scope>
    <source>
        <strain evidence="1">V24Sta</strain>
    </source>
</reference>
<accession>B1YCR8</accession>
<keyword evidence="2" id="KW-1185">Reference proteome</keyword>